<feature type="compositionally biased region" description="Basic residues" evidence="1">
    <location>
        <begin position="43"/>
        <end position="59"/>
    </location>
</feature>
<feature type="region of interest" description="Disordered" evidence="1">
    <location>
        <begin position="106"/>
        <end position="133"/>
    </location>
</feature>
<evidence type="ECO:0000313" key="2">
    <source>
        <dbReference type="EMBL" id="CAD9039224.1"/>
    </source>
</evidence>
<name>A0A7S1NUK5_9EUGL</name>
<dbReference type="AlphaFoldDB" id="A0A7S1NUK5"/>
<organism evidence="2">
    <name type="scientific">Eutreptiella gymnastica</name>
    <dbReference type="NCBI Taxonomy" id="73025"/>
    <lineage>
        <taxon>Eukaryota</taxon>
        <taxon>Discoba</taxon>
        <taxon>Euglenozoa</taxon>
        <taxon>Euglenida</taxon>
        <taxon>Spirocuta</taxon>
        <taxon>Euglenophyceae</taxon>
        <taxon>Eutreptiales</taxon>
        <taxon>Eutreptiaceae</taxon>
        <taxon>Eutreptiella</taxon>
    </lineage>
</organism>
<feature type="compositionally biased region" description="Polar residues" evidence="1">
    <location>
        <begin position="108"/>
        <end position="117"/>
    </location>
</feature>
<evidence type="ECO:0000256" key="1">
    <source>
        <dbReference type="SAM" id="MobiDB-lite"/>
    </source>
</evidence>
<accession>A0A7S1NUK5</accession>
<dbReference type="EMBL" id="HBGA01135828">
    <property type="protein sequence ID" value="CAD9039224.1"/>
    <property type="molecule type" value="Transcribed_RNA"/>
</dbReference>
<proteinExistence type="predicted"/>
<gene>
    <name evidence="2" type="ORF">EGYM00392_LOCUS50387</name>
</gene>
<protein>
    <submittedName>
        <fullName evidence="2">Uncharacterized protein</fullName>
    </submittedName>
</protein>
<sequence>MRRRIESCRNDTRTRNMSIAPLTIGVCLKSDATADPSAEKVRGKCKKGGRVRGGRRSVKVKGPGGGRLQATPKTAATLAPRGPMCALRAMAPVHCSGPLAGMCRSERQLQNGSSSTPRAAGASRTPKTAVGPG</sequence>
<feature type="region of interest" description="Disordered" evidence="1">
    <location>
        <begin position="39"/>
        <end position="71"/>
    </location>
</feature>
<reference evidence="2" key="1">
    <citation type="submission" date="2021-01" db="EMBL/GenBank/DDBJ databases">
        <authorList>
            <person name="Corre E."/>
            <person name="Pelletier E."/>
            <person name="Niang G."/>
            <person name="Scheremetjew M."/>
            <person name="Finn R."/>
            <person name="Kale V."/>
            <person name="Holt S."/>
            <person name="Cochrane G."/>
            <person name="Meng A."/>
            <person name="Brown T."/>
            <person name="Cohen L."/>
        </authorList>
    </citation>
    <scope>NUCLEOTIDE SEQUENCE</scope>
    <source>
        <strain evidence="2">NIES-381</strain>
    </source>
</reference>